<keyword evidence="2" id="KW-1185">Reference proteome</keyword>
<dbReference type="InterPro" id="IPR036983">
    <property type="entry name" value="AIM24_sf"/>
</dbReference>
<evidence type="ECO:0000313" key="1">
    <source>
        <dbReference type="EMBL" id="CAH1220484.1"/>
    </source>
</evidence>
<name>A0ABM9CPH4_9BACL</name>
<sequence length="266" mass="28735">MAFTINNLKDNHNVVIKEQLGGFTVIEYKEDLSSTTMLEAQSNYFMSKINMRNKQLMIELNNSEVMLSAGAMQYMVGNIEMTSGVKGVGGLMRNIVSSAVSGSSAIKPLYKGTGTILLETTYKYLWLIDVDNDHIVIDDGMFLACETTLEIAVAARKNLSSAALGGEGLFNLSARGKGILALEAPIPTEEAVVVELQNDVLKVDGNFALMWSNSLDFTVEKSGKTKLGSAASGEGLVNVYRGTGMVWLAPLMQYKNSPFTPAAARP</sequence>
<dbReference type="SUPFAM" id="SSF51219">
    <property type="entry name" value="TRAP-like"/>
    <property type="match status" value="1"/>
</dbReference>
<reference evidence="1" key="1">
    <citation type="submission" date="2022-01" db="EMBL/GenBank/DDBJ databases">
        <authorList>
            <person name="Criscuolo A."/>
        </authorList>
    </citation>
    <scope>NUCLEOTIDE SEQUENCE</scope>
    <source>
        <strain evidence="1">CIP111892</strain>
    </source>
</reference>
<comment type="caution">
    <text evidence="1">The sequence shown here is derived from an EMBL/GenBank/DDBJ whole genome shotgun (WGS) entry which is preliminary data.</text>
</comment>
<organism evidence="1 2">
    <name type="scientific">Paenibacillus auburnensis</name>
    <dbReference type="NCBI Taxonomy" id="2905649"/>
    <lineage>
        <taxon>Bacteria</taxon>
        <taxon>Bacillati</taxon>
        <taxon>Bacillota</taxon>
        <taxon>Bacilli</taxon>
        <taxon>Bacillales</taxon>
        <taxon>Paenibacillaceae</taxon>
        <taxon>Paenibacillus</taxon>
    </lineage>
</organism>
<dbReference type="InterPro" id="IPR002838">
    <property type="entry name" value="AIM24"/>
</dbReference>
<dbReference type="Pfam" id="PF01987">
    <property type="entry name" value="AIM24"/>
    <property type="match status" value="1"/>
</dbReference>
<dbReference type="InterPro" id="IPR016031">
    <property type="entry name" value="Trp_RNA-bd_attenuator-like_dom"/>
</dbReference>
<dbReference type="Proteomes" id="UP000838324">
    <property type="component" value="Unassembled WGS sequence"/>
</dbReference>
<proteinExistence type="predicted"/>
<dbReference type="PANTHER" id="PTHR38074">
    <property type="entry name" value="ALTERED INHERITANCE OF MITOCHONDRIA PROTEIN 24, MITOCHONDRIAL"/>
    <property type="match status" value="1"/>
</dbReference>
<protein>
    <recommendedName>
        <fullName evidence="3">Transcriptional regulator</fullName>
    </recommendedName>
</protein>
<dbReference type="EMBL" id="CAKMMG010000010">
    <property type="protein sequence ID" value="CAH1220484.1"/>
    <property type="molecule type" value="Genomic_DNA"/>
</dbReference>
<dbReference type="RefSeq" id="WP_236336720.1">
    <property type="nucleotide sequence ID" value="NZ_CAKMMG010000010.1"/>
</dbReference>
<dbReference type="Gene3D" id="3.60.160.10">
    <property type="entry name" value="Mitochondrial biogenesis AIM24"/>
    <property type="match status" value="1"/>
</dbReference>
<evidence type="ECO:0000313" key="2">
    <source>
        <dbReference type="Proteomes" id="UP000838324"/>
    </source>
</evidence>
<evidence type="ECO:0008006" key="3">
    <source>
        <dbReference type="Google" id="ProtNLM"/>
    </source>
</evidence>
<gene>
    <name evidence="1" type="ORF">PAECIP111892_04849</name>
</gene>
<accession>A0ABM9CPH4</accession>
<dbReference type="PANTHER" id="PTHR38074:SF1">
    <property type="entry name" value="ALTERED INHERITANCE OF MITOCHONDRIA PROTEIN 24, MITOCHONDRIAL"/>
    <property type="match status" value="1"/>
</dbReference>